<feature type="domain" description="RecF/RecN/SMC N-terminal" evidence="1">
    <location>
        <begin position="82"/>
        <end position="708"/>
    </location>
</feature>
<evidence type="ECO:0000259" key="1">
    <source>
        <dbReference type="Pfam" id="PF02463"/>
    </source>
</evidence>
<dbReference type="AlphaFoldDB" id="A0A2N1PKY0"/>
<dbReference type="GO" id="GO:0006302">
    <property type="term" value="P:double-strand break repair"/>
    <property type="evidence" value="ECO:0007669"/>
    <property type="project" value="TreeGrafter"/>
</dbReference>
<name>A0A2N1PKY0_9BACT</name>
<comment type="caution">
    <text evidence="2">The sequence shown here is derived from an EMBL/GenBank/DDBJ whole genome shotgun (WGS) entry which is preliminary data.</text>
</comment>
<sequence>MIKREFSQFLQTLNKSDVSENVRKIANLVYDNLEILMPLSNARAQRIKKVVELAHTGWSTFSPVIKPLEQQNADQTWPFCRIKSLSVGPFRGFSKNEDFDLSSELVLIYGPNGTGKSSFCESLEFGLLGNVIDAENKRFRNQNDYLKNAHTHTFMRPVLVGIDEDGVDVEITPNEALYRFSFVEKNRIDSFARIAAQAPAKQAELISTLFGLDAFVEFVRNFTEQMDKRYIDLIGVKAEELTKKRLVLAGDQQQIDIIIPDLLRSIDAEEVELAQSYRIGISFAQMVIELSGDGDAPGLIEQYQEQLQNPLQVRSNLTRADLLDCTEKINKITLQCIKKHKELADLSQQVAFKQLYEAVTQVQASSPDTCPACKTPLGQVQTNPYIHASNELKKLLYLSSLQQEIRILNTKVDNLIGKIKDFVKICTDRITNNNPLLSLTSVSTLTDFWNSIQITVVNDLTLLEILEQQVATLENVDKEIEVIKLLRQTKEAELKRLRYYSEAILRLKTRRETAVTSLNTARNAIKQFETENDQLIKDVSAEKVVLDQNNAIALAYNDFVHKLNAYMNSLPAQLVENLGELVVTLFNAFNRNDGVYEQLADIRLPLSQNERLEISYVRSPETFFDVLHVLSEGHIRCIGLAILAAKNIKENCSILIFDDPVNAIDDEHRESIRRTLFEDDYFKGKQIILACHGEEFFKDVQNLLPVQRAKMVKTLSFLPNIGDFNINIDRNCSPRNYLIASRAHFDKNEIRDALAKSRRALELLAKGSIWKYVNRHGDGCLSIKMRSATAQIELRNLTEQLKSKIASKNFTDTNKEDVLTPIESLLGVSGDSREWRYLNKGKRPVVHP</sequence>
<dbReference type="GO" id="GO:0000731">
    <property type="term" value="P:DNA synthesis involved in DNA repair"/>
    <property type="evidence" value="ECO:0007669"/>
    <property type="project" value="TreeGrafter"/>
</dbReference>
<dbReference type="Proteomes" id="UP000233256">
    <property type="component" value="Unassembled WGS sequence"/>
</dbReference>
<dbReference type="InterPro" id="IPR003395">
    <property type="entry name" value="RecF/RecN/SMC_N"/>
</dbReference>
<proteinExistence type="predicted"/>
<dbReference type="SUPFAM" id="SSF52540">
    <property type="entry name" value="P-loop containing nucleoside triphosphate hydrolases"/>
    <property type="match status" value="1"/>
</dbReference>
<dbReference type="EMBL" id="PGXC01000028">
    <property type="protein sequence ID" value="PKK88980.1"/>
    <property type="molecule type" value="Genomic_DNA"/>
</dbReference>
<dbReference type="Gene3D" id="3.40.50.300">
    <property type="entry name" value="P-loop containing nucleotide triphosphate hydrolases"/>
    <property type="match status" value="2"/>
</dbReference>
<protein>
    <submittedName>
        <fullName evidence="2">Chromosome segregation protein SMC</fullName>
    </submittedName>
</protein>
<dbReference type="PANTHER" id="PTHR32182">
    <property type="entry name" value="DNA REPLICATION AND REPAIR PROTEIN RECF"/>
    <property type="match status" value="1"/>
</dbReference>
<dbReference type="PANTHER" id="PTHR32182:SF0">
    <property type="entry name" value="DNA REPLICATION AND REPAIR PROTEIN RECF"/>
    <property type="match status" value="1"/>
</dbReference>
<evidence type="ECO:0000313" key="3">
    <source>
        <dbReference type="Proteomes" id="UP000233256"/>
    </source>
</evidence>
<dbReference type="InterPro" id="IPR027417">
    <property type="entry name" value="P-loop_NTPase"/>
</dbReference>
<organism evidence="2 3">
    <name type="scientific">Candidatus Wallbacteria bacterium HGW-Wallbacteria-1</name>
    <dbReference type="NCBI Taxonomy" id="2013854"/>
    <lineage>
        <taxon>Bacteria</taxon>
        <taxon>Candidatus Walliibacteriota</taxon>
    </lineage>
</organism>
<evidence type="ECO:0000313" key="2">
    <source>
        <dbReference type="EMBL" id="PKK88980.1"/>
    </source>
</evidence>
<accession>A0A2N1PKY0</accession>
<reference evidence="2 3" key="1">
    <citation type="journal article" date="2017" name="ISME J.">
        <title>Potential for microbial H2 and metal transformations associated with novel bacteria and archaea in deep terrestrial subsurface sediments.</title>
        <authorList>
            <person name="Hernsdorf A.W."/>
            <person name="Amano Y."/>
            <person name="Miyakawa K."/>
            <person name="Ise K."/>
            <person name="Suzuki Y."/>
            <person name="Anantharaman K."/>
            <person name="Probst A."/>
            <person name="Burstein D."/>
            <person name="Thomas B.C."/>
            <person name="Banfield J.F."/>
        </authorList>
    </citation>
    <scope>NUCLEOTIDE SEQUENCE [LARGE SCALE GENOMIC DNA]</scope>
    <source>
        <strain evidence="2">HGW-Wallbacteria-1</strain>
    </source>
</reference>
<dbReference type="Pfam" id="PF02463">
    <property type="entry name" value="SMC_N"/>
    <property type="match status" value="1"/>
</dbReference>
<gene>
    <name evidence="2" type="ORF">CVV64_16275</name>
</gene>